<dbReference type="Pfam" id="PF01925">
    <property type="entry name" value="TauE"/>
    <property type="match status" value="1"/>
</dbReference>
<accession>A0A918BDD9</accession>
<keyword evidence="4 8" id="KW-1003">Cell membrane</keyword>
<comment type="similarity">
    <text evidence="2 8">Belongs to the 4-toluene sulfonate uptake permease (TSUP) (TC 2.A.102) family.</text>
</comment>
<proteinExistence type="inferred from homology"/>
<sequence>MPDITLTSIVVLCLAALAAGWIDAVVGGGGLLLLPALLLGLPGGASAAQYALGTNKAVAIVGTTGAAVTYARKAPVDVRTAVRIGLAALAGSTAGALVAAGMSTEVLEPVVMVVLLAVGAFVILRPGFGSVPSAGPVSARRVLAAIGLAGVGIGFYDGLIGPGTGTFLVLALTALLHLDLVTASATAKIVNCCTNAGALAMFAWAGTVYWQLAALMAVFNLAGAMVGARTALKRGSGFVRVVLLVVVFSLVAKMGYEQWVA</sequence>
<protein>
    <recommendedName>
        <fullName evidence="8">Probable membrane transporter protein</fullName>
    </recommendedName>
</protein>
<evidence type="ECO:0000256" key="4">
    <source>
        <dbReference type="ARBA" id="ARBA00022475"/>
    </source>
</evidence>
<feature type="transmembrane region" description="Helical" evidence="8">
    <location>
        <begin position="106"/>
        <end position="124"/>
    </location>
</feature>
<name>A0A918BDD9_9ACTN</name>
<evidence type="ECO:0000256" key="1">
    <source>
        <dbReference type="ARBA" id="ARBA00004651"/>
    </source>
</evidence>
<evidence type="ECO:0000313" key="10">
    <source>
        <dbReference type="Proteomes" id="UP000620156"/>
    </source>
</evidence>
<keyword evidence="10" id="KW-1185">Reference proteome</keyword>
<dbReference type="EMBL" id="BMQK01000004">
    <property type="protein sequence ID" value="GGQ56534.1"/>
    <property type="molecule type" value="Genomic_DNA"/>
</dbReference>
<dbReference type="RefSeq" id="WP_189217094.1">
    <property type="nucleotide sequence ID" value="NZ_BMQK01000004.1"/>
</dbReference>
<feature type="transmembrane region" description="Helical" evidence="8">
    <location>
        <begin position="145"/>
        <end position="172"/>
    </location>
</feature>
<keyword evidence="6 8" id="KW-1133">Transmembrane helix</keyword>
<feature type="transmembrane region" description="Helical" evidence="8">
    <location>
        <begin position="81"/>
        <end position="100"/>
    </location>
</feature>
<evidence type="ECO:0000256" key="3">
    <source>
        <dbReference type="ARBA" id="ARBA00022448"/>
    </source>
</evidence>
<keyword evidence="5 8" id="KW-0812">Transmembrane</keyword>
<reference evidence="9" key="2">
    <citation type="submission" date="2020-09" db="EMBL/GenBank/DDBJ databases">
        <authorList>
            <person name="Sun Q."/>
            <person name="Ohkuma M."/>
        </authorList>
    </citation>
    <scope>NUCLEOTIDE SEQUENCE</scope>
    <source>
        <strain evidence="9">JCM 3131</strain>
    </source>
</reference>
<evidence type="ECO:0000256" key="5">
    <source>
        <dbReference type="ARBA" id="ARBA00022692"/>
    </source>
</evidence>
<dbReference type="PANTHER" id="PTHR30269">
    <property type="entry name" value="TRANSMEMBRANE PROTEIN YFCA"/>
    <property type="match status" value="1"/>
</dbReference>
<evidence type="ECO:0000256" key="2">
    <source>
        <dbReference type="ARBA" id="ARBA00009142"/>
    </source>
</evidence>
<comment type="caution">
    <text evidence="9">The sequence shown here is derived from an EMBL/GenBank/DDBJ whole genome shotgun (WGS) entry which is preliminary data.</text>
</comment>
<gene>
    <name evidence="9" type="ORF">GCM10010145_28220</name>
</gene>
<evidence type="ECO:0000313" key="9">
    <source>
        <dbReference type="EMBL" id="GGQ56534.1"/>
    </source>
</evidence>
<dbReference type="Proteomes" id="UP000620156">
    <property type="component" value="Unassembled WGS sequence"/>
</dbReference>
<feature type="transmembrane region" description="Helical" evidence="8">
    <location>
        <begin position="208"/>
        <end position="226"/>
    </location>
</feature>
<keyword evidence="7 8" id="KW-0472">Membrane</keyword>
<evidence type="ECO:0000256" key="7">
    <source>
        <dbReference type="ARBA" id="ARBA00023136"/>
    </source>
</evidence>
<dbReference type="GO" id="GO:0005886">
    <property type="term" value="C:plasma membrane"/>
    <property type="evidence" value="ECO:0007669"/>
    <property type="project" value="UniProtKB-SubCell"/>
</dbReference>
<organism evidence="9 10">
    <name type="scientific">Streptomyces ruber</name>
    <dbReference type="NCBI Taxonomy" id="83378"/>
    <lineage>
        <taxon>Bacteria</taxon>
        <taxon>Bacillati</taxon>
        <taxon>Actinomycetota</taxon>
        <taxon>Actinomycetes</taxon>
        <taxon>Kitasatosporales</taxon>
        <taxon>Streptomycetaceae</taxon>
        <taxon>Streptomyces</taxon>
    </lineage>
</organism>
<dbReference type="InterPro" id="IPR002781">
    <property type="entry name" value="TM_pro_TauE-like"/>
</dbReference>
<keyword evidence="3" id="KW-0813">Transport</keyword>
<dbReference type="AlphaFoldDB" id="A0A918BDD9"/>
<dbReference type="PANTHER" id="PTHR30269:SF0">
    <property type="entry name" value="MEMBRANE TRANSPORTER PROTEIN YFCA-RELATED"/>
    <property type="match status" value="1"/>
</dbReference>
<feature type="transmembrane region" description="Helical" evidence="8">
    <location>
        <begin position="238"/>
        <end position="256"/>
    </location>
</feature>
<evidence type="ECO:0000256" key="6">
    <source>
        <dbReference type="ARBA" id="ARBA00022989"/>
    </source>
</evidence>
<comment type="subcellular location">
    <subcellularLocation>
        <location evidence="1 8">Cell membrane</location>
        <topology evidence="1 8">Multi-pass membrane protein</topology>
    </subcellularLocation>
</comment>
<reference evidence="9" key="1">
    <citation type="journal article" date="2014" name="Int. J. Syst. Evol. Microbiol.">
        <title>Complete genome sequence of Corynebacterium casei LMG S-19264T (=DSM 44701T), isolated from a smear-ripened cheese.</title>
        <authorList>
            <consortium name="US DOE Joint Genome Institute (JGI-PGF)"/>
            <person name="Walter F."/>
            <person name="Albersmeier A."/>
            <person name="Kalinowski J."/>
            <person name="Ruckert C."/>
        </authorList>
    </citation>
    <scope>NUCLEOTIDE SEQUENCE</scope>
    <source>
        <strain evidence="9">JCM 3131</strain>
    </source>
</reference>
<dbReference type="InterPro" id="IPR052017">
    <property type="entry name" value="TSUP"/>
</dbReference>
<evidence type="ECO:0000256" key="8">
    <source>
        <dbReference type="RuleBase" id="RU363041"/>
    </source>
</evidence>